<keyword evidence="2" id="KW-0396">Initiation factor</keyword>
<name>A0AAV3R996_LITER</name>
<dbReference type="PANTHER" id="PTHR32091:SF17">
    <property type="entry name" value="EUKARYOTIC TRANSLATION INITIATION FACTOR 4B3"/>
    <property type="match status" value="1"/>
</dbReference>
<keyword evidence="3" id="KW-1185">Reference proteome</keyword>
<dbReference type="GO" id="GO:0003743">
    <property type="term" value="F:translation initiation factor activity"/>
    <property type="evidence" value="ECO:0007669"/>
    <property type="project" value="UniProtKB-KW"/>
</dbReference>
<feature type="region of interest" description="Disordered" evidence="1">
    <location>
        <begin position="226"/>
        <end position="286"/>
    </location>
</feature>
<feature type="compositionally biased region" description="Basic and acidic residues" evidence="1">
    <location>
        <begin position="272"/>
        <end position="286"/>
    </location>
</feature>
<dbReference type="AlphaFoldDB" id="A0AAV3R996"/>
<feature type="compositionally biased region" description="Basic and acidic residues" evidence="1">
    <location>
        <begin position="198"/>
        <end position="210"/>
    </location>
</feature>
<dbReference type="GO" id="GO:0003729">
    <property type="term" value="F:mRNA binding"/>
    <property type="evidence" value="ECO:0007669"/>
    <property type="project" value="TreeGrafter"/>
</dbReference>
<feature type="compositionally biased region" description="Polar residues" evidence="1">
    <location>
        <begin position="134"/>
        <end position="143"/>
    </location>
</feature>
<feature type="compositionally biased region" description="Low complexity" evidence="1">
    <location>
        <begin position="239"/>
        <end position="251"/>
    </location>
</feature>
<evidence type="ECO:0000313" key="3">
    <source>
        <dbReference type="Proteomes" id="UP001454036"/>
    </source>
</evidence>
<dbReference type="Proteomes" id="UP001454036">
    <property type="component" value="Unassembled WGS sequence"/>
</dbReference>
<feature type="compositionally biased region" description="Basic and acidic residues" evidence="1">
    <location>
        <begin position="112"/>
        <end position="128"/>
    </location>
</feature>
<feature type="region of interest" description="Disordered" evidence="1">
    <location>
        <begin position="1"/>
        <end position="210"/>
    </location>
</feature>
<dbReference type="Pfam" id="PF06273">
    <property type="entry name" value="eIF-4B"/>
    <property type="match status" value="1"/>
</dbReference>
<sequence>MVVGLAASGAATQSFNQRLTPDELLVLPTAPKERTTEELNETDETDNWGAGKKSPIGGGFDRRERGERGGFFSDSQSRADDVDNWGANKSFVASDGRRGVGFESNGGADSENWLKKKEQEGQKFDSLRSRRGSNESMSNSESDTLGRKKEEFNGNGNGVAARPRLNLQPRTKPLEDGQQKGNGDDVVKPKGSNPFWEARPREEALKEKGQHWKEIDEKLEAVKIKESKEVVNSPDAKRGFGFSNGSGSSSSERAWTKPDTLDPRPSSSESSENGRVEEPRDGETQA</sequence>
<dbReference type="PANTHER" id="PTHR32091">
    <property type="entry name" value="EUKARYOTIC TRANSLATION INITIATION FACTOR 4B"/>
    <property type="match status" value="1"/>
</dbReference>
<reference evidence="2 3" key="1">
    <citation type="submission" date="2024-01" db="EMBL/GenBank/DDBJ databases">
        <title>The complete chloroplast genome sequence of Lithospermum erythrorhizon: insights into the phylogenetic relationship among Boraginaceae species and the maternal lineages of purple gromwells.</title>
        <authorList>
            <person name="Okada T."/>
            <person name="Watanabe K."/>
        </authorList>
    </citation>
    <scope>NUCLEOTIDE SEQUENCE [LARGE SCALE GENOMIC DNA]</scope>
</reference>
<dbReference type="EMBL" id="BAABME010008033">
    <property type="protein sequence ID" value="GAA0172241.1"/>
    <property type="molecule type" value="Genomic_DNA"/>
</dbReference>
<accession>A0AAV3R996</accession>
<dbReference type="InterPro" id="IPR010433">
    <property type="entry name" value="EIF-4B_pln"/>
</dbReference>
<evidence type="ECO:0000256" key="1">
    <source>
        <dbReference type="SAM" id="MobiDB-lite"/>
    </source>
</evidence>
<feature type="compositionally biased region" description="Basic and acidic residues" evidence="1">
    <location>
        <begin position="172"/>
        <end position="188"/>
    </location>
</feature>
<gene>
    <name evidence="2" type="ORF">LIER_26100</name>
</gene>
<evidence type="ECO:0000313" key="2">
    <source>
        <dbReference type="EMBL" id="GAA0172241.1"/>
    </source>
</evidence>
<proteinExistence type="predicted"/>
<protein>
    <submittedName>
        <fullName evidence="2">Translation initiation factor</fullName>
    </submittedName>
</protein>
<organism evidence="2 3">
    <name type="scientific">Lithospermum erythrorhizon</name>
    <name type="common">Purple gromwell</name>
    <name type="synonym">Lithospermum officinale var. erythrorhizon</name>
    <dbReference type="NCBI Taxonomy" id="34254"/>
    <lineage>
        <taxon>Eukaryota</taxon>
        <taxon>Viridiplantae</taxon>
        <taxon>Streptophyta</taxon>
        <taxon>Embryophyta</taxon>
        <taxon>Tracheophyta</taxon>
        <taxon>Spermatophyta</taxon>
        <taxon>Magnoliopsida</taxon>
        <taxon>eudicotyledons</taxon>
        <taxon>Gunneridae</taxon>
        <taxon>Pentapetalae</taxon>
        <taxon>asterids</taxon>
        <taxon>lamiids</taxon>
        <taxon>Boraginales</taxon>
        <taxon>Boraginaceae</taxon>
        <taxon>Boraginoideae</taxon>
        <taxon>Lithospermeae</taxon>
        <taxon>Lithospermum</taxon>
    </lineage>
</organism>
<keyword evidence="2" id="KW-0648">Protein biosynthesis</keyword>
<comment type="caution">
    <text evidence="2">The sequence shown here is derived from an EMBL/GenBank/DDBJ whole genome shotgun (WGS) entry which is preliminary data.</text>
</comment>
<feature type="compositionally biased region" description="Polar residues" evidence="1">
    <location>
        <begin position="10"/>
        <end position="19"/>
    </location>
</feature>